<keyword evidence="4" id="KW-0288">FMN</keyword>
<evidence type="ECO:0000259" key="11">
    <source>
        <dbReference type="PROSITE" id="PS50902"/>
    </source>
</evidence>
<evidence type="ECO:0000256" key="4">
    <source>
        <dbReference type="ARBA" id="ARBA00022643"/>
    </source>
</evidence>
<evidence type="ECO:0000313" key="14">
    <source>
        <dbReference type="RefSeq" id="XP_014665417.1"/>
    </source>
</evidence>
<dbReference type="Pfam" id="PF00258">
    <property type="entry name" value="Flavodoxin_1"/>
    <property type="match status" value="1"/>
</dbReference>
<dbReference type="Proteomes" id="UP000695022">
    <property type="component" value="Unplaced"/>
</dbReference>
<dbReference type="InterPro" id="IPR008254">
    <property type="entry name" value="Flavodoxin/NO_synth"/>
</dbReference>
<keyword evidence="6" id="KW-0521">NADP</keyword>
<name>A0ABM1DZP6_PRICU</name>
<dbReference type="RefSeq" id="XP_014665417.1">
    <property type="nucleotide sequence ID" value="XM_014809931.1"/>
</dbReference>
<evidence type="ECO:0000313" key="13">
    <source>
        <dbReference type="Proteomes" id="UP000695022"/>
    </source>
</evidence>
<keyword evidence="7" id="KW-0560">Oxidoreductase</keyword>
<keyword evidence="3" id="KW-0285">Flavoprotein</keyword>
<feature type="region of interest" description="Disordered" evidence="9">
    <location>
        <begin position="505"/>
        <end position="530"/>
    </location>
</feature>
<dbReference type="Pfam" id="PF00667">
    <property type="entry name" value="FAD_binding_1"/>
    <property type="match status" value="1"/>
</dbReference>
<keyword evidence="10" id="KW-0812">Transmembrane</keyword>
<dbReference type="PANTHER" id="PTHR19384:SF17">
    <property type="entry name" value="NADPH--CYTOCHROME P450 REDUCTASE"/>
    <property type="match status" value="1"/>
</dbReference>
<feature type="domain" description="Flavodoxin-like" evidence="11">
    <location>
        <begin position="123"/>
        <end position="267"/>
    </location>
</feature>
<gene>
    <name evidence="14" type="primary">LOC106807561</name>
</gene>
<dbReference type="InterPro" id="IPR003097">
    <property type="entry name" value="CysJ-like_FAD-binding"/>
</dbReference>
<dbReference type="Gene3D" id="1.20.990.10">
    <property type="entry name" value="NADPH-cytochrome p450 Reductase, Chain A, domain 3"/>
    <property type="match status" value="1"/>
</dbReference>
<feature type="transmembrane region" description="Helical" evidence="10">
    <location>
        <begin position="55"/>
        <end position="77"/>
    </location>
</feature>
<evidence type="ECO:0000256" key="8">
    <source>
        <dbReference type="ARBA" id="ARBA00023797"/>
    </source>
</evidence>
<evidence type="ECO:0000256" key="3">
    <source>
        <dbReference type="ARBA" id="ARBA00022630"/>
    </source>
</evidence>
<comment type="cofactor">
    <cofactor evidence="1">
        <name>FMN</name>
        <dbReference type="ChEBI" id="CHEBI:58210"/>
    </cofactor>
</comment>
<keyword evidence="5" id="KW-0274">FAD</keyword>
<dbReference type="InterPro" id="IPR001094">
    <property type="entry name" value="Flavdoxin-like"/>
</dbReference>
<evidence type="ECO:0000256" key="5">
    <source>
        <dbReference type="ARBA" id="ARBA00022827"/>
    </source>
</evidence>
<proteinExistence type="predicted"/>
<dbReference type="InterPro" id="IPR001709">
    <property type="entry name" value="Flavoprot_Pyr_Nucl_cyt_Rdtase"/>
</dbReference>
<evidence type="ECO:0000256" key="10">
    <source>
        <dbReference type="SAM" id="Phobius"/>
    </source>
</evidence>
<evidence type="ECO:0000256" key="1">
    <source>
        <dbReference type="ARBA" id="ARBA00001917"/>
    </source>
</evidence>
<reference evidence="14" key="1">
    <citation type="submission" date="2025-08" db="UniProtKB">
        <authorList>
            <consortium name="RefSeq"/>
        </authorList>
    </citation>
    <scope>IDENTIFICATION</scope>
</reference>
<dbReference type="InterPro" id="IPR023208">
    <property type="entry name" value="P450R"/>
</dbReference>
<dbReference type="PANTHER" id="PTHR19384">
    <property type="entry name" value="NITRIC OXIDE SYNTHASE-RELATED"/>
    <property type="match status" value="1"/>
</dbReference>
<evidence type="ECO:0000256" key="7">
    <source>
        <dbReference type="ARBA" id="ARBA00023002"/>
    </source>
</evidence>
<keyword evidence="13" id="KW-1185">Reference proteome</keyword>
<dbReference type="Gene3D" id="3.40.50.360">
    <property type="match status" value="1"/>
</dbReference>
<dbReference type="PIRSF" id="PIRSF000208">
    <property type="entry name" value="P450R"/>
    <property type="match status" value="1"/>
</dbReference>
<dbReference type="InterPro" id="IPR017938">
    <property type="entry name" value="Riboflavin_synthase-like_b-brl"/>
</dbReference>
<dbReference type="GeneID" id="106807561"/>
<feature type="domain" description="FAD-binding FR-type" evidence="12">
    <location>
        <begin position="324"/>
        <end position="573"/>
    </location>
</feature>
<dbReference type="SUPFAM" id="SSF52343">
    <property type="entry name" value="Ferredoxin reductase-like, C-terminal NADP-linked domain"/>
    <property type="match status" value="1"/>
</dbReference>
<sequence>MIGLWHCHGDTPHPPPHSLPCLELTIAGMFARADEVAPEVMEKVAEEVAAEVEPILGTLDLVILAVIAALLFYWFVVKRSRDAAHVKEISSLNNLKMASPALQTQSSMTAGFIAKMQHSGRNVVVFYGSQTGTAEEFAGRISKDCIRYGWKGMAADLEECDMEDLPKLAEIDNSLAVFCLATYGEGDPTDNAQEFYDWMQEGGGDLSGVKYVVFSLGNKTYEHYNAMGKYTDQRLEDLGGERVCELGMGDDDGNIEEDFVTWREQFWTSICEQYGVQPLGDEVSIRQYNLTTHEPEDIPEEKVFTGEIARIRSYKNQRPPYDTKNPFLAPVKVNRELHQGGDRSCMHIELDITGSKIRYEAGDHVAVYPVNDAAMVQKIGDLLEVDLDQLFTLDNVDDDSSKKHPFPCPTTYRTALSYYVDFTHPPHTHVLKELEEYASDSADAAFLHKISSNTPEGKSLYREWVVEGCRTMLAILEDLPSVKPRVDHLLELLPRLQARYYSISSSPKVHPKQHSHHRRSHGLCDGPTDDRTTVSPTYPWLEASPSSSRLSDAHAASRRAFSRIQPAKVYVTHLLEQQAESVWKLLDEQKGHIYICGDARNMARDVNNILTKICQEYGGLTTEQAAEYIKKLETKGRYGKDVWS</sequence>
<dbReference type="PROSITE" id="PS50902">
    <property type="entry name" value="FLAVODOXIN_LIKE"/>
    <property type="match status" value="1"/>
</dbReference>
<dbReference type="PRINTS" id="PR00371">
    <property type="entry name" value="FPNCR"/>
</dbReference>
<protein>
    <recommendedName>
        <fullName evidence="8">NADPH--hemoprotein reductase</fullName>
        <ecNumber evidence="8">1.6.2.4</ecNumber>
    </recommendedName>
</protein>
<dbReference type="PRINTS" id="PR00369">
    <property type="entry name" value="FLAVODOXIN"/>
</dbReference>
<organism evidence="13 14">
    <name type="scientific">Priapulus caudatus</name>
    <name type="common">Priapulid worm</name>
    <dbReference type="NCBI Taxonomy" id="37621"/>
    <lineage>
        <taxon>Eukaryota</taxon>
        <taxon>Metazoa</taxon>
        <taxon>Ecdysozoa</taxon>
        <taxon>Scalidophora</taxon>
        <taxon>Priapulida</taxon>
        <taxon>Priapulimorpha</taxon>
        <taxon>Priapulimorphida</taxon>
        <taxon>Priapulidae</taxon>
        <taxon>Priapulus</taxon>
    </lineage>
</organism>
<dbReference type="SUPFAM" id="SSF63380">
    <property type="entry name" value="Riboflavin synthase domain-like"/>
    <property type="match status" value="1"/>
</dbReference>
<accession>A0ABM1DZP6</accession>
<dbReference type="PROSITE" id="PS51384">
    <property type="entry name" value="FAD_FR"/>
    <property type="match status" value="1"/>
</dbReference>
<dbReference type="InterPro" id="IPR023173">
    <property type="entry name" value="NADPH_Cyt_P450_Rdtase_alpha"/>
</dbReference>
<evidence type="ECO:0000259" key="12">
    <source>
        <dbReference type="PROSITE" id="PS51384"/>
    </source>
</evidence>
<keyword evidence="10" id="KW-1133">Transmembrane helix</keyword>
<dbReference type="InterPro" id="IPR029039">
    <property type="entry name" value="Flavoprotein-like_sf"/>
</dbReference>
<dbReference type="SUPFAM" id="SSF52218">
    <property type="entry name" value="Flavoproteins"/>
    <property type="match status" value="1"/>
</dbReference>
<evidence type="ECO:0000256" key="9">
    <source>
        <dbReference type="SAM" id="MobiDB-lite"/>
    </source>
</evidence>
<dbReference type="InterPro" id="IPR039261">
    <property type="entry name" value="FNR_nucleotide-bd"/>
</dbReference>
<keyword evidence="10" id="KW-0472">Membrane</keyword>
<evidence type="ECO:0000256" key="2">
    <source>
        <dbReference type="ARBA" id="ARBA00001974"/>
    </source>
</evidence>
<feature type="compositionally biased region" description="Basic residues" evidence="9">
    <location>
        <begin position="509"/>
        <end position="521"/>
    </location>
</feature>
<comment type="cofactor">
    <cofactor evidence="2">
        <name>FAD</name>
        <dbReference type="ChEBI" id="CHEBI:57692"/>
    </cofactor>
</comment>
<dbReference type="EC" id="1.6.2.4" evidence="8"/>
<dbReference type="Gene3D" id="3.40.50.80">
    <property type="entry name" value="Nucleotide-binding domain of ferredoxin-NADP reductase (FNR) module"/>
    <property type="match status" value="1"/>
</dbReference>
<dbReference type="InterPro" id="IPR017927">
    <property type="entry name" value="FAD-bd_FR_type"/>
</dbReference>
<evidence type="ECO:0000256" key="6">
    <source>
        <dbReference type="ARBA" id="ARBA00022857"/>
    </source>
</evidence>
<dbReference type="Gene3D" id="2.40.30.10">
    <property type="entry name" value="Translation factors"/>
    <property type="match status" value="1"/>
</dbReference>